<dbReference type="OrthoDB" id="5118031at2"/>
<dbReference type="PROSITE" id="PS50012">
    <property type="entry name" value="RCC1_3"/>
    <property type="match status" value="11"/>
</dbReference>
<feature type="domain" description="RCC1-like" evidence="4">
    <location>
        <begin position="186"/>
        <end position="480"/>
    </location>
</feature>
<evidence type="ECO:0000256" key="1">
    <source>
        <dbReference type="ARBA" id="ARBA00022658"/>
    </source>
</evidence>
<dbReference type="InterPro" id="IPR009091">
    <property type="entry name" value="RCC1/BLIP-II"/>
</dbReference>
<dbReference type="EMBL" id="PVTL01000005">
    <property type="protein sequence ID" value="PRY67846.1"/>
    <property type="molecule type" value="Genomic_DNA"/>
</dbReference>
<evidence type="ECO:0000259" key="4">
    <source>
        <dbReference type="Pfam" id="PF25390"/>
    </source>
</evidence>
<dbReference type="Gene3D" id="2.130.10.30">
    <property type="entry name" value="Regulator of chromosome condensation 1/beta-lactamase-inhibitor protein II"/>
    <property type="match status" value="4"/>
</dbReference>
<organism evidence="5 6">
    <name type="scientific">Glaciihabitans tibetensis</name>
    <dbReference type="NCBI Taxonomy" id="1266600"/>
    <lineage>
        <taxon>Bacteria</taxon>
        <taxon>Bacillati</taxon>
        <taxon>Actinomycetota</taxon>
        <taxon>Actinomycetes</taxon>
        <taxon>Micrococcales</taxon>
        <taxon>Microbacteriaceae</taxon>
        <taxon>Glaciihabitans</taxon>
    </lineage>
</organism>
<dbReference type="AlphaFoldDB" id="A0A2T0VCC7"/>
<proteinExistence type="predicted"/>
<keyword evidence="6" id="KW-1185">Reference proteome</keyword>
<dbReference type="PRINTS" id="PR00633">
    <property type="entry name" value="RCCNDNSATION"/>
</dbReference>
<name>A0A2T0VCC7_9MICO</name>
<keyword evidence="2" id="KW-0677">Repeat</keyword>
<keyword evidence="1" id="KW-0344">Guanine-nucleotide releasing factor</keyword>
<feature type="compositionally biased region" description="Low complexity" evidence="3">
    <location>
        <begin position="571"/>
        <end position="581"/>
    </location>
</feature>
<evidence type="ECO:0000256" key="3">
    <source>
        <dbReference type="SAM" id="MobiDB-lite"/>
    </source>
</evidence>
<feature type="domain" description="RCC1-like" evidence="4">
    <location>
        <begin position="585"/>
        <end position="865"/>
    </location>
</feature>
<sequence>MIRIRTRGRLRAALPTVLTVAFGVSQVLGGGGGFTDQATLSGSSAGTATLAASTPAPTGATATSLDLAWDAVPAGNTAAEFALQRSASADGANPATVYTGTDSSAIDPGNIPTELGARTVTAVSVSSSRACAIADGAVYCWGDNYWGDLGDGTSTNSSIPVAVLGLTGKTATAVSSSDYHSCAIVDGAAYCWGYNYRGILGDGTTTNPFSAVAVVGLSGKTITAITVARYHACALASGSAYCWGINSSGQLGNGTTTDSITPVAVTNLSGKTITAISAGPLHTCAVADGILYCWGENRLGQLGNGTTTNSTTPVAVTNLSGKTITAISAGSDHTCATADAILYCWGNNSYGQLGNGTTTQSPTPVAVPGVSGRNVSVISASNYYTCAVADSTAYCWGRDWRDQLAGGMVFSSLTPVAVPGLIGENITTISGGGSSACVLFEGSSYCWGYNSSGALGDGSTTNSFVPVATSPIPGQVCAAGATSLTSTLCSLTPDTTYYYKVDYGIANWTAPPSAWVAARTAPVTLTASAPAAATSGTTTVGLAWDAAPAGTTGAEYTVQRSTSPDGSDPETVYTGTSTSTTDLGNIPPELRTKAVSTIAVGDYQTCAVADGAAYCWGDNYAGQLGNGTTTNSSTPVAVTGLANKTVTSISTGINHSCAIADGTPYCWGSNGYGQLGNGTTTNSSVPVAVSVPTVGAVTELATGLSHSCVLTADGAAYCWGFNRTGQLGNGTTTDSSIPVAVTGLAGEAITDIAVGSIHSCAVATNGTGYCWGYNEYGQLGNGTTTNSSTPVAVTGLAGTTITDIAAGNSSACALTSDGIVSCWGYNLVGQLGDGTTGYPTAPVTTPVTVAGLTAKSVTGITVGGDSACALISDGTAYCWGNNNYGQVGDGKIQHVRTAVPVIGLADVVGTTITTVTTGQYHSCAVTSDGIAYCWGFNGRGEVGNGTAGQPVRAPVRMTPIAGVACETGATQFTATTCSLTPGTTYYYRVDYTVGTRTSPAGAWTAVATQP</sequence>
<dbReference type="GO" id="GO:0005085">
    <property type="term" value="F:guanyl-nucleotide exchange factor activity"/>
    <property type="evidence" value="ECO:0007669"/>
    <property type="project" value="TreeGrafter"/>
</dbReference>
<dbReference type="Proteomes" id="UP000237983">
    <property type="component" value="Unassembled WGS sequence"/>
</dbReference>
<dbReference type="GO" id="GO:0005737">
    <property type="term" value="C:cytoplasm"/>
    <property type="evidence" value="ECO:0007669"/>
    <property type="project" value="TreeGrafter"/>
</dbReference>
<gene>
    <name evidence="5" type="ORF">B0I08_1057</name>
</gene>
<feature type="region of interest" description="Disordered" evidence="3">
    <location>
        <begin position="555"/>
        <end position="586"/>
    </location>
</feature>
<dbReference type="SUPFAM" id="SSF50985">
    <property type="entry name" value="RCC1/BLIP-II"/>
    <property type="match status" value="3"/>
</dbReference>
<dbReference type="Pfam" id="PF25390">
    <property type="entry name" value="WD40_RLD"/>
    <property type="match status" value="2"/>
</dbReference>
<comment type="caution">
    <text evidence="5">The sequence shown here is derived from an EMBL/GenBank/DDBJ whole genome shotgun (WGS) entry which is preliminary data.</text>
</comment>
<dbReference type="Pfam" id="PF00415">
    <property type="entry name" value="RCC1"/>
    <property type="match status" value="2"/>
</dbReference>
<dbReference type="RefSeq" id="WP_106212356.1">
    <property type="nucleotide sequence ID" value="NZ_PVTL01000005.1"/>
</dbReference>
<evidence type="ECO:0000313" key="5">
    <source>
        <dbReference type="EMBL" id="PRY67846.1"/>
    </source>
</evidence>
<dbReference type="InterPro" id="IPR058923">
    <property type="entry name" value="RCC1-like_dom"/>
</dbReference>
<accession>A0A2T0VCC7</accession>
<dbReference type="PANTHER" id="PTHR45982">
    <property type="entry name" value="REGULATOR OF CHROMOSOME CONDENSATION"/>
    <property type="match status" value="1"/>
</dbReference>
<evidence type="ECO:0000313" key="6">
    <source>
        <dbReference type="Proteomes" id="UP000237983"/>
    </source>
</evidence>
<reference evidence="5 6" key="1">
    <citation type="submission" date="2018-03" db="EMBL/GenBank/DDBJ databases">
        <title>Genomic Encyclopedia of Type Strains, Phase III (KMG-III): the genomes of soil and plant-associated and newly described type strains.</title>
        <authorList>
            <person name="Whitman W."/>
        </authorList>
    </citation>
    <scope>NUCLEOTIDE SEQUENCE [LARGE SCALE GENOMIC DNA]</scope>
    <source>
        <strain evidence="5 6">CGMCC 1.12484</strain>
    </source>
</reference>
<protein>
    <submittedName>
        <fullName evidence="5">Alpha-tubulin suppressor-like RCC1 family protein</fullName>
    </submittedName>
</protein>
<dbReference type="PANTHER" id="PTHR45982:SF1">
    <property type="entry name" value="REGULATOR OF CHROMOSOME CONDENSATION"/>
    <property type="match status" value="1"/>
</dbReference>
<evidence type="ECO:0000256" key="2">
    <source>
        <dbReference type="ARBA" id="ARBA00022737"/>
    </source>
</evidence>
<dbReference type="InterPro" id="IPR000408">
    <property type="entry name" value="Reg_chr_condens"/>
</dbReference>
<dbReference type="InterPro" id="IPR051553">
    <property type="entry name" value="Ran_GTPase-activating"/>
</dbReference>